<dbReference type="Gene3D" id="2.30.30.180">
    <property type="entry name" value="Ribosome maturation factor RimP, C-terminal domain"/>
    <property type="match status" value="1"/>
</dbReference>
<evidence type="ECO:0000313" key="6">
    <source>
        <dbReference type="EMBL" id="OLS01759.1"/>
    </source>
</evidence>
<dbReference type="PANTHER" id="PTHR33867:SF1">
    <property type="entry name" value="RIBOSOME MATURATION FACTOR RIMP"/>
    <property type="match status" value="1"/>
</dbReference>
<dbReference type="PANTHER" id="PTHR33867">
    <property type="entry name" value="RIBOSOME MATURATION FACTOR RIMP"/>
    <property type="match status" value="1"/>
</dbReference>
<evidence type="ECO:0000259" key="5">
    <source>
        <dbReference type="Pfam" id="PF17384"/>
    </source>
</evidence>
<evidence type="ECO:0000259" key="4">
    <source>
        <dbReference type="Pfam" id="PF02576"/>
    </source>
</evidence>
<dbReference type="InterPro" id="IPR035956">
    <property type="entry name" value="RimP_N_sf"/>
</dbReference>
<dbReference type="SUPFAM" id="SSF75420">
    <property type="entry name" value="YhbC-like, N-terminal domain"/>
    <property type="match status" value="1"/>
</dbReference>
<evidence type="ECO:0000256" key="1">
    <source>
        <dbReference type="ARBA" id="ARBA00022490"/>
    </source>
</evidence>
<dbReference type="Pfam" id="PF02576">
    <property type="entry name" value="RimP_N"/>
    <property type="match status" value="1"/>
</dbReference>
<dbReference type="InterPro" id="IPR028989">
    <property type="entry name" value="RimP_N"/>
</dbReference>
<keyword evidence="2 3" id="KW-0690">Ribosome biogenesis</keyword>
<dbReference type="InterPro" id="IPR003728">
    <property type="entry name" value="Ribosome_maturation_RimP"/>
</dbReference>
<dbReference type="EMBL" id="LTDM01000064">
    <property type="protein sequence ID" value="OLS01759.1"/>
    <property type="molecule type" value="Genomic_DNA"/>
</dbReference>
<dbReference type="FunFam" id="3.30.300.70:FF:000001">
    <property type="entry name" value="Ribosome maturation factor RimP"/>
    <property type="match status" value="1"/>
</dbReference>
<dbReference type="GO" id="GO:0005829">
    <property type="term" value="C:cytosol"/>
    <property type="evidence" value="ECO:0007669"/>
    <property type="project" value="TreeGrafter"/>
</dbReference>
<dbReference type="OrthoDB" id="9805006at2"/>
<gene>
    <name evidence="3 6" type="primary">rimP</name>
    <name evidence="6" type="ORF">TICRE_23590</name>
</gene>
<evidence type="ECO:0000256" key="3">
    <source>
        <dbReference type="HAMAP-Rule" id="MF_01077"/>
    </source>
</evidence>
<dbReference type="GO" id="GO:0000028">
    <property type="term" value="P:ribosomal small subunit assembly"/>
    <property type="evidence" value="ECO:0007669"/>
    <property type="project" value="TreeGrafter"/>
</dbReference>
<dbReference type="GO" id="GO:0006412">
    <property type="term" value="P:translation"/>
    <property type="evidence" value="ECO:0007669"/>
    <property type="project" value="TreeGrafter"/>
</dbReference>
<evidence type="ECO:0000256" key="2">
    <source>
        <dbReference type="ARBA" id="ARBA00022517"/>
    </source>
</evidence>
<dbReference type="RefSeq" id="WP_075728288.1">
    <property type="nucleotide sequence ID" value="NZ_LTDM01000064.1"/>
</dbReference>
<comment type="subcellular location">
    <subcellularLocation>
        <location evidence="3">Cytoplasm</location>
    </subcellularLocation>
</comment>
<dbReference type="AlphaFoldDB" id="A0A1U7M3G4"/>
<evidence type="ECO:0000313" key="7">
    <source>
        <dbReference type="Proteomes" id="UP000186112"/>
    </source>
</evidence>
<dbReference type="InterPro" id="IPR036847">
    <property type="entry name" value="RimP_C_sf"/>
</dbReference>
<keyword evidence="1 3" id="KW-0963">Cytoplasm</keyword>
<sequence length="148" mass="17263">MLNIVGKISNDIAEKLGYELVDIEYVKEFGNYFLKIYVDKVGGITLDDCQKVSEELSTKLDEKDPIPEEYYLEVSSPGLDRPLKTDKDLKRNLERDVELKLYKPFENKKMYEGELKNYSKDKITLKQNGNLVDIPREYISIIKLSIKF</sequence>
<reference evidence="6 7" key="1">
    <citation type="submission" date="2016-02" db="EMBL/GenBank/DDBJ databases">
        <title>Genome sequence of Tissierella creatinophila DSM 6911.</title>
        <authorList>
            <person name="Poehlein A."/>
            <person name="Daniel R."/>
        </authorList>
    </citation>
    <scope>NUCLEOTIDE SEQUENCE [LARGE SCALE GENOMIC DNA]</scope>
    <source>
        <strain evidence="6 7">DSM 6911</strain>
    </source>
</reference>
<accession>A0A1U7M3G4</accession>
<keyword evidence="7" id="KW-1185">Reference proteome</keyword>
<feature type="domain" description="Ribosome maturation factor RimP C-terminal" evidence="5">
    <location>
        <begin position="83"/>
        <end position="148"/>
    </location>
</feature>
<proteinExistence type="inferred from homology"/>
<dbReference type="Proteomes" id="UP000186112">
    <property type="component" value="Unassembled WGS sequence"/>
</dbReference>
<feature type="domain" description="Ribosome maturation factor RimP N-terminal" evidence="4">
    <location>
        <begin position="10"/>
        <end position="80"/>
    </location>
</feature>
<dbReference type="Gene3D" id="3.30.300.70">
    <property type="entry name" value="RimP-like superfamily, N-terminal"/>
    <property type="match status" value="1"/>
</dbReference>
<dbReference type="Pfam" id="PF17384">
    <property type="entry name" value="DUF150_C"/>
    <property type="match status" value="1"/>
</dbReference>
<name>A0A1U7M3G4_TISCR</name>
<dbReference type="SUPFAM" id="SSF74942">
    <property type="entry name" value="YhbC-like, C-terminal domain"/>
    <property type="match status" value="1"/>
</dbReference>
<dbReference type="InterPro" id="IPR028998">
    <property type="entry name" value="RimP_C"/>
</dbReference>
<dbReference type="CDD" id="cd01734">
    <property type="entry name" value="YlxS_C"/>
    <property type="match status" value="1"/>
</dbReference>
<comment type="similarity">
    <text evidence="3">Belongs to the RimP family.</text>
</comment>
<dbReference type="HAMAP" id="MF_01077">
    <property type="entry name" value="RimP"/>
    <property type="match status" value="1"/>
</dbReference>
<protein>
    <recommendedName>
        <fullName evidence="3">Ribosome maturation factor RimP</fullName>
    </recommendedName>
</protein>
<comment type="caution">
    <text evidence="6">The sequence shown here is derived from an EMBL/GenBank/DDBJ whole genome shotgun (WGS) entry which is preliminary data.</text>
</comment>
<organism evidence="6 7">
    <name type="scientific">Tissierella creatinophila DSM 6911</name>
    <dbReference type="NCBI Taxonomy" id="1123403"/>
    <lineage>
        <taxon>Bacteria</taxon>
        <taxon>Bacillati</taxon>
        <taxon>Bacillota</taxon>
        <taxon>Tissierellia</taxon>
        <taxon>Tissierellales</taxon>
        <taxon>Tissierellaceae</taxon>
        <taxon>Tissierella</taxon>
    </lineage>
</organism>
<comment type="function">
    <text evidence="3">Required for maturation of 30S ribosomal subunits.</text>
</comment>